<dbReference type="EMBL" id="JBHSGS010000009">
    <property type="protein sequence ID" value="MFC4718442.1"/>
    <property type="molecule type" value="Genomic_DNA"/>
</dbReference>
<keyword evidence="1" id="KW-1133">Transmembrane helix</keyword>
<accession>A0ABV9MR29</accession>
<sequence length="203" mass="22591">MTWLKKNKMMPLIVVIVGVSLGLGSLFFFYFQKEDVPLWENTQYSTASTETHSVISEQITETILVDIKGAVMRPGVYELAFDARLQELILLAGGLNELAEDRSLNLAEKLVDQQMIYVATKEEVAFSMPLPEKQISETKEALININTASLSELQQLTGVGPAKAQAIIDHREENGLFKSVDDLTQVSGFGEKTVEKLRNSIKI</sequence>
<evidence type="ECO:0000313" key="4">
    <source>
        <dbReference type="Proteomes" id="UP001595969"/>
    </source>
</evidence>
<dbReference type="Proteomes" id="UP001595969">
    <property type="component" value="Unassembled WGS sequence"/>
</dbReference>
<dbReference type="InterPro" id="IPR010994">
    <property type="entry name" value="RuvA_2-like"/>
</dbReference>
<dbReference type="SMART" id="SM00278">
    <property type="entry name" value="HhH1"/>
    <property type="match status" value="2"/>
</dbReference>
<comment type="caution">
    <text evidence="3">The sequence shown here is derived from an EMBL/GenBank/DDBJ whole genome shotgun (WGS) entry which is preliminary data.</text>
</comment>
<dbReference type="InterPro" id="IPR003583">
    <property type="entry name" value="Hlx-hairpin-Hlx_DNA-bd_motif"/>
</dbReference>
<keyword evidence="4" id="KW-1185">Reference proteome</keyword>
<dbReference type="PANTHER" id="PTHR21180:SF32">
    <property type="entry name" value="ENDONUCLEASE_EXONUCLEASE_PHOSPHATASE FAMILY DOMAIN-CONTAINING PROTEIN 1"/>
    <property type="match status" value="1"/>
</dbReference>
<dbReference type="RefSeq" id="WP_204654189.1">
    <property type="nucleotide sequence ID" value="NZ_JAFBFD010000021.1"/>
</dbReference>
<dbReference type="Pfam" id="PF10531">
    <property type="entry name" value="SLBB"/>
    <property type="match status" value="1"/>
</dbReference>
<dbReference type="NCBIfam" id="TIGR00426">
    <property type="entry name" value="competence protein ComEA helix-hairpin-helix repeat region"/>
    <property type="match status" value="1"/>
</dbReference>
<dbReference type="Gene3D" id="1.10.150.280">
    <property type="entry name" value="AF1531-like domain"/>
    <property type="match status" value="1"/>
</dbReference>
<dbReference type="SUPFAM" id="SSF47781">
    <property type="entry name" value="RuvA domain 2-like"/>
    <property type="match status" value="1"/>
</dbReference>
<feature type="transmembrane region" description="Helical" evidence="1">
    <location>
        <begin position="12"/>
        <end position="31"/>
    </location>
</feature>
<keyword evidence="1" id="KW-0472">Membrane</keyword>
<keyword evidence="1" id="KW-0812">Transmembrane</keyword>
<evidence type="ECO:0000313" key="3">
    <source>
        <dbReference type="EMBL" id="MFC4718442.1"/>
    </source>
</evidence>
<dbReference type="Pfam" id="PF12836">
    <property type="entry name" value="HHH_3"/>
    <property type="match status" value="1"/>
</dbReference>
<reference evidence="4" key="1">
    <citation type="journal article" date="2019" name="Int. J. Syst. Evol. Microbiol.">
        <title>The Global Catalogue of Microorganisms (GCM) 10K type strain sequencing project: providing services to taxonomists for standard genome sequencing and annotation.</title>
        <authorList>
            <consortium name="The Broad Institute Genomics Platform"/>
            <consortium name="The Broad Institute Genome Sequencing Center for Infectious Disease"/>
            <person name="Wu L."/>
            <person name="Ma J."/>
        </authorList>
    </citation>
    <scope>NUCLEOTIDE SEQUENCE [LARGE SCALE GENOMIC DNA]</scope>
    <source>
        <strain evidence="4">CGMCC 1.19032</strain>
    </source>
</reference>
<proteinExistence type="predicted"/>
<feature type="domain" description="Helix-hairpin-helix DNA-binding motif class 1" evidence="2">
    <location>
        <begin position="181"/>
        <end position="200"/>
    </location>
</feature>
<dbReference type="InterPro" id="IPR051675">
    <property type="entry name" value="Endo/Exo/Phosphatase_dom_1"/>
</dbReference>
<dbReference type="InterPro" id="IPR019554">
    <property type="entry name" value="Soluble_ligand-bd"/>
</dbReference>
<dbReference type="InterPro" id="IPR004509">
    <property type="entry name" value="Competence_ComEA_HhH"/>
</dbReference>
<evidence type="ECO:0000259" key="2">
    <source>
        <dbReference type="SMART" id="SM00278"/>
    </source>
</evidence>
<feature type="domain" description="Helix-hairpin-helix DNA-binding motif class 1" evidence="2">
    <location>
        <begin position="151"/>
        <end position="170"/>
    </location>
</feature>
<organism evidence="3 4">
    <name type="scientific">Enterococcus lemanii</name>
    <dbReference type="NCBI Taxonomy" id="1159752"/>
    <lineage>
        <taxon>Bacteria</taxon>
        <taxon>Bacillati</taxon>
        <taxon>Bacillota</taxon>
        <taxon>Bacilli</taxon>
        <taxon>Lactobacillales</taxon>
        <taxon>Enterococcaceae</taxon>
        <taxon>Enterococcus</taxon>
    </lineage>
</organism>
<protein>
    <submittedName>
        <fullName evidence="3">Helix-hairpin-helix domain-containing protein</fullName>
    </submittedName>
</protein>
<name>A0ABV9MR29_9ENTE</name>
<dbReference type="PANTHER" id="PTHR21180">
    <property type="entry name" value="ENDONUCLEASE/EXONUCLEASE/PHOSPHATASE FAMILY DOMAIN-CONTAINING PROTEIN 1"/>
    <property type="match status" value="1"/>
</dbReference>
<gene>
    <name evidence="3" type="ORF">ACFO5I_01605</name>
</gene>
<evidence type="ECO:0000256" key="1">
    <source>
        <dbReference type="SAM" id="Phobius"/>
    </source>
</evidence>